<accession>A0A1C6V4S9</accession>
<dbReference type="EMBL" id="CP109071">
    <property type="protein sequence ID" value="WSA35381.1"/>
    <property type="molecule type" value="Genomic_DNA"/>
</dbReference>
<reference evidence="3 5" key="1">
    <citation type="submission" date="2016-06" db="EMBL/GenBank/DDBJ databases">
        <authorList>
            <person name="Kjaerup R.B."/>
            <person name="Dalgaard T.S."/>
            <person name="Juul-Madsen H.R."/>
        </authorList>
    </citation>
    <scope>NUCLEOTIDE SEQUENCE [LARGE SCALE GENOMIC DNA]</scope>
    <source>
        <strain evidence="3 5">DSM 43363</strain>
    </source>
</reference>
<proteinExistence type="predicted"/>
<keyword evidence="2" id="KW-1133">Transmembrane helix</keyword>
<dbReference type="EMBL" id="FMIC01000002">
    <property type="protein sequence ID" value="SCL61389.1"/>
    <property type="molecule type" value="Genomic_DNA"/>
</dbReference>
<dbReference type="Proteomes" id="UP001334804">
    <property type="component" value="Chromosome"/>
</dbReference>
<dbReference type="STRING" id="47871.GA0070608_2464"/>
<feature type="transmembrane region" description="Helical" evidence="2">
    <location>
        <begin position="311"/>
        <end position="334"/>
    </location>
</feature>
<gene>
    <name evidence="3" type="ORF">GA0070608_2464</name>
    <name evidence="4" type="ORF">OIE14_15710</name>
</gene>
<reference evidence="4 6" key="2">
    <citation type="submission" date="2022-10" db="EMBL/GenBank/DDBJ databases">
        <title>The complete genomes of actinobacterial strains from the NBC collection.</title>
        <authorList>
            <person name="Joergensen T.S."/>
            <person name="Alvarez Arevalo M."/>
            <person name="Sterndorff E.B."/>
            <person name="Faurdal D."/>
            <person name="Vuksanovic O."/>
            <person name="Mourched A.-S."/>
            <person name="Charusanti P."/>
            <person name="Shaw S."/>
            <person name="Blin K."/>
            <person name="Weber T."/>
        </authorList>
    </citation>
    <scope>NUCLEOTIDE SEQUENCE [LARGE SCALE GENOMIC DNA]</scope>
    <source>
        <strain evidence="4 6">NBC 01809</strain>
    </source>
</reference>
<evidence type="ECO:0000313" key="3">
    <source>
        <dbReference type="EMBL" id="SCL61389.1"/>
    </source>
</evidence>
<evidence type="ECO:0000313" key="5">
    <source>
        <dbReference type="Proteomes" id="UP000199343"/>
    </source>
</evidence>
<keyword evidence="2" id="KW-0812">Transmembrane</keyword>
<evidence type="ECO:0000313" key="6">
    <source>
        <dbReference type="Proteomes" id="UP001334804"/>
    </source>
</evidence>
<dbReference type="RefSeq" id="WP_091626957.1">
    <property type="nucleotide sequence ID" value="NZ_CP109071.1"/>
</dbReference>
<dbReference type="OrthoDB" id="5178692at2"/>
<keyword evidence="6" id="KW-1185">Reference proteome</keyword>
<sequence>MTVPAPPARRRPLAVGRVLPLLLLVALLAPMTLLFVQAWRLTADDRDLASRERLGVEYLRALAPVTDALVNAQSAAVAGRPASGEALTRAVEAAASVDARIGDELRSQERWAGLRARIEALGARGPADPEDAFAAYGEATDLLLALYRKIRETSGLVRDPRSDSFFLQDGVGEELPEAVVAAGRLVDLALLADRRPAADRNRTTGELAALRMAALTPAGDLATDLRAAVDSSESADLGPSVLTPLDAYQRAVEALAAHSAPGDRSAVVNQAQLVGARLNAQSAAGQLQPVILGELDALLAERVDALARDRWLTVAAGVLAALLWAALGAVWLAAVRRARRRAAETRPGRDDGQGQSNGDQQQRAAAAPENTSWQPGAAGGAEPRQLQPVRSGGEPGTAQWGPFDAAR</sequence>
<feature type="compositionally biased region" description="Basic and acidic residues" evidence="1">
    <location>
        <begin position="343"/>
        <end position="352"/>
    </location>
</feature>
<dbReference type="Proteomes" id="UP000199343">
    <property type="component" value="Unassembled WGS sequence"/>
</dbReference>
<name>A0A1C6V4S9_9ACTN</name>
<organism evidence="3 5">
    <name type="scientific">Micromonospora peucetia</name>
    <dbReference type="NCBI Taxonomy" id="47871"/>
    <lineage>
        <taxon>Bacteria</taxon>
        <taxon>Bacillati</taxon>
        <taxon>Actinomycetota</taxon>
        <taxon>Actinomycetes</taxon>
        <taxon>Micromonosporales</taxon>
        <taxon>Micromonosporaceae</taxon>
        <taxon>Micromonospora</taxon>
    </lineage>
</organism>
<keyword evidence="2" id="KW-0472">Membrane</keyword>
<evidence type="ECO:0008006" key="7">
    <source>
        <dbReference type="Google" id="ProtNLM"/>
    </source>
</evidence>
<evidence type="ECO:0000256" key="1">
    <source>
        <dbReference type="SAM" id="MobiDB-lite"/>
    </source>
</evidence>
<evidence type="ECO:0000256" key="2">
    <source>
        <dbReference type="SAM" id="Phobius"/>
    </source>
</evidence>
<evidence type="ECO:0000313" key="4">
    <source>
        <dbReference type="EMBL" id="WSA35381.1"/>
    </source>
</evidence>
<feature type="region of interest" description="Disordered" evidence="1">
    <location>
        <begin position="343"/>
        <end position="407"/>
    </location>
</feature>
<feature type="compositionally biased region" description="Low complexity" evidence="1">
    <location>
        <begin position="353"/>
        <end position="362"/>
    </location>
</feature>
<dbReference type="AlphaFoldDB" id="A0A1C6V4S9"/>
<protein>
    <recommendedName>
        <fullName evidence="7">Nitrate and nitrite sensing</fullName>
    </recommendedName>
</protein>